<keyword evidence="3" id="KW-1185">Reference proteome</keyword>
<name>X6NTX3_RETFI</name>
<keyword evidence="1" id="KW-0472">Membrane</keyword>
<evidence type="ECO:0000313" key="3">
    <source>
        <dbReference type="Proteomes" id="UP000023152"/>
    </source>
</evidence>
<reference evidence="2 3" key="1">
    <citation type="journal article" date="2013" name="Curr. Biol.">
        <title>The Genome of the Foraminiferan Reticulomyxa filosa.</title>
        <authorList>
            <person name="Glockner G."/>
            <person name="Hulsmann N."/>
            <person name="Schleicher M."/>
            <person name="Noegel A.A."/>
            <person name="Eichinger L."/>
            <person name="Gallinger C."/>
            <person name="Pawlowski J."/>
            <person name="Sierra R."/>
            <person name="Euteneuer U."/>
            <person name="Pillet L."/>
            <person name="Moustafa A."/>
            <person name="Platzer M."/>
            <person name="Groth M."/>
            <person name="Szafranski K."/>
            <person name="Schliwa M."/>
        </authorList>
    </citation>
    <scope>NUCLEOTIDE SEQUENCE [LARGE SCALE GENOMIC DNA]</scope>
</reference>
<evidence type="ECO:0000256" key="1">
    <source>
        <dbReference type="SAM" id="Phobius"/>
    </source>
</evidence>
<accession>X6NTX3</accession>
<dbReference type="Proteomes" id="UP000023152">
    <property type="component" value="Unassembled WGS sequence"/>
</dbReference>
<protein>
    <submittedName>
        <fullName evidence="2">Uncharacterized protein</fullName>
    </submittedName>
</protein>
<sequence length="99" mass="11605">MISNSSLQHFFFPLYYFKTWNALVIVNALCRAIMELYFIKLLFLSCKTNVKRNKIIKVKCRILTTSQGVLGKLINWQIIILESLEQIRNKMGKNGNKHL</sequence>
<gene>
    <name evidence="2" type="ORF">RFI_08383</name>
</gene>
<keyword evidence="1" id="KW-0812">Transmembrane</keyword>
<organism evidence="2 3">
    <name type="scientific">Reticulomyxa filosa</name>
    <dbReference type="NCBI Taxonomy" id="46433"/>
    <lineage>
        <taxon>Eukaryota</taxon>
        <taxon>Sar</taxon>
        <taxon>Rhizaria</taxon>
        <taxon>Retaria</taxon>
        <taxon>Foraminifera</taxon>
        <taxon>Monothalamids</taxon>
        <taxon>Reticulomyxidae</taxon>
        <taxon>Reticulomyxa</taxon>
    </lineage>
</organism>
<comment type="caution">
    <text evidence="2">The sequence shown here is derived from an EMBL/GenBank/DDBJ whole genome shotgun (WGS) entry which is preliminary data.</text>
</comment>
<keyword evidence="1" id="KW-1133">Transmembrane helix</keyword>
<evidence type="ECO:0000313" key="2">
    <source>
        <dbReference type="EMBL" id="ETO28742.1"/>
    </source>
</evidence>
<feature type="transmembrane region" description="Helical" evidence="1">
    <location>
        <begin position="20"/>
        <end position="44"/>
    </location>
</feature>
<proteinExistence type="predicted"/>
<dbReference type="AlphaFoldDB" id="X6NTX3"/>
<dbReference type="EMBL" id="ASPP01006493">
    <property type="protein sequence ID" value="ETO28742.1"/>
    <property type="molecule type" value="Genomic_DNA"/>
</dbReference>